<evidence type="ECO:0000313" key="2">
    <source>
        <dbReference type="EMBL" id="MBX7488655.1"/>
    </source>
</evidence>
<keyword evidence="3" id="KW-1185">Reference proteome</keyword>
<feature type="transmembrane region" description="Helical" evidence="1">
    <location>
        <begin position="174"/>
        <end position="194"/>
    </location>
</feature>
<keyword evidence="1" id="KW-0812">Transmembrane</keyword>
<comment type="caution">
    <text evidence="2">The sequence shown here is derived from an EMBL/GenBank/DDBJ whole genome shotgun (WGS) entry which is preliminary data.</text>
</comment>
<evidence type="ECO:0000313" key="3">
    <source>
        <dbReference type="Proteomes" id="UP000776651"/>
    </source>
</evidence>
<feature type="transmembrane region" description="Helical" evidence="1">
    <location>
        <begin position="88"/>
        <end position="107"/>
    </location>
</feature>
<accession>A0ABS7JF61</accession>
<organism evidence="2 3">
    <name type="scientific">Qipengyuania pacifica</name>
    <dbReference type="NCBI Taxonomy" id="2860199"/>
    <lineage>
        <taxon>Bacteria</taxon>
        <taxon>Pseudomonadati</taxon>
        <taxon>Pseudomonadota</taxon>
        <taxon>Alphaproteobacteria</taxon>
        <taxon>Sphingomonadales</taxon>
        <taxon>Erythrobacteraceae</taxon>
        <taxon>Qipengyuania</taxon>
    </lineage>
</organism>
<proteinExistence type="predicted"/>
<dbReference type="EMBL" id="JAIGNQ010000002">
    <property type="protein sequence ID" value="MBX7488655.1"/>
    <property type="molecule type" value="Genomic_DNA"/>
</dbReference>
<feature type="transmembrane region" description="Helical" evidence="1">
    <location>
        <begin position="151"/>
        <end position="168"/>
    </location>
</feature>
<protein>
    <recommendedName>
        <fullName evidence="4">DUF2306 domain-containing protein</fullName>
    </recommendedName>
</protein>
<evidence type="ECO:0000256" key="1">
    <source>
        <dbReference type="SAM" id="Phobius"/>
    </source>
</evidence>
<reference evidence="2 3" key="1">
    <citation type="submission" date="2021-08" db="EMBL/GenBank/DDBJ databases">
        <title>Comparative Genomics Analysis of the Genus Qipengyuania Reveals Extensive Genetic Diversity and Metabolic Versatility, Including the Description of Fifteen Novel Species.</title>
        <authorList>
            <person name="Liu Y."/>
        </authorList>
    </citation>
    <scope>NUCLEOTIDE SEQUENCE [LARGE SCALE GENOMIC DNA]</scope>
    <source>
        <strain evidence="2 3">GH25</strain>
    </source>
</reference>
<feature type="transmembrane region" description="Helical" evidence="1">
    <location>
        <begin position="18"/>
        <end position="39"/>
    </location>
</feature>
<dbReference type="RefSeq" id="WP_221597966.1">
    <property type="nucleotide sequence ID" value="NZ_JAIGNQ010000002.1"/>
</dbReference>
<dbReference type="Proteomes" id="UP000776651">
    <property type="component" value="Unassembled WGS sequence"/>
</dbReference>
<name>A0ABS7JF61_9SPHN</name>
<sequence length="258" mass="28160">MATAAAPQVLVDRGNTRFFTTMAFAMAAVIVAGFSLNLAMGRSTFASPIVFHVHAMIFMGWVGLYVAQHVTASRGQWALHRSLGKLSYFWVPAMVAAGCTIMIFVARRTGGPFFFNVSEFLIGNLVGVMTFGGLAWWALRIQRYTGWHRRLMLVAMSILTGPGIGRLLPMPLLIPNAWTISFCVTLTFPVIGMVADKRKFGRVHPAYWWGMGILVGSFAASMVLAFSPAGYAITNWVIAGTPGAERPIEAYLPPGFTM</sequence>
<evidence type="ECO:0008006" key="4">
    <source>
        <dbReference type="Google" id="ProtNLM"/>
    </source>
</evidence>
<feature type="transmembrane region" description="Helical" evidence="1">
    <location>
        <begin position="45"/>
        <end position="67"/>
    </location>
</feature>
<feature type="transmembrane region" description="Helical" evidence="1">
    <location>
        <begin position="206"/>
        <end position="226"/>
    </location>
</feature>
<feature type="transmembrane region" description="Helical" evidence="1">
    <location>
        <begin position="113"/>
        <end position="139"/>
    </location>
</feature>
<keyword evidence="1" id="KW-0472">Membrane</keyword>
<keyword evidence="1" id="KW-1133">Transmembrane helix</keyword>
<gene>
    <name evidence="2" type="ORF">K3177_09020</name>
</gene>